<proteinExistence type="predicted"/>
<name>W6Q5D2_PENRF</name>
<evidence type="ECO:0000313" key="1">
    <source>
        <dbReference type="EMBL" id="CDM31191.1"/>
    </source>
</evidence>
<sequence length="62" mass="7207">MASTPELTDFPSVYRGYGKRCRIRRDDLKVRGRFPVSEKSTPWQEIFQSETGRLNEIMVLSA</sequence>
<organism evidence="1 2">
    <name type="scientific">Penicillium roqueforti (strain FM164)</name>
    <dbReference type="NCBI Taxonomy" id="1365484"/>
    <lineage>
        <taxon>Eukaryota</taxon>
        <taxon>Fungi</taxon>
        <taxon>Dikarya</taxon>
        <taxon>Ascomycota</taxon>
        <taxon>Pezizomycotina</taxon>
        <taxon>Eurotiomycetes</taxon>
        <taxon>Eurotiomycetidae</taxon>
        <taxon>Eurotiales</taxon>
        <taxon>Aspergillaceae</taxon>
        <taxon>Penicillium</taxon>
    </lineage>
</organism>
<keyword evidence="2" id="KW-1185">Reference proteome</keyword>
<dbReference type="Proteomes" id="UP000030686">
    <property type="component" value="Unassembled WGS sequence"/>
</dbReference>
<dbReference type="AlphaFoldDB" id="W6Q5D2"/>
<gene>
    <name evidence="1" type="ORF">PROQFM164_S02g001341</name>
</gene>
<protein>
    <submittedName>
        <fullName evidence="1">Genomic scaffold, ProqFM164S02</fullName>
    </submittedName>
</protein>
<accession>W6Q5D2</accession>
<reference evidence="1" key="1">
    <citation type="journal article" date="2014" name="Nat. Commun.">
        <title>Multiple recent horizontal transfers of a large genomic region in cheese making fungi.</title>
        <authorList>
            <person name="Cheeseman K."/>
            <person name="Ropars J."/>
            <person name="Renault P."/>
            <person name="Dupont J."/>
            <person name="Gouzy J."/>
            <person name="Branca A."/>
            <person name="Abraham A.L."/>
            <person name="Ceppi M."/>
            <person name="Conseiller E."/>
            <person name="Debuchy R."/>
            <person name="Malagnac F."/>
            <person name="Goarin A."/>
            <person name="Silar P."/>
            <person name="Lacoste S."/>
            <person name="Sallet E."/>
            <person name="Bensimon A."/>
            <person name="Giraud T."/>
            <person name="Brygoo Y."/>
        </authorList>
    </citation>
    <scope>NUCLEOTIDE SEQUENCE [LARGE SCALE GENOMIC DNA]</scope>
    <source>
        <strain evidence="1">FM164</strain>
    </source>
</reference>
<dbReference type="EMBL" id="HG792016">
    <property type="protein sequence ID" value="CDM31191.1"/>
    <property type="molecule type" value="Genomic_DNA"/>
</dbReference>
<evidence type="ECO:0000313" key="2">
    <source>
        <dbReference type="Proteomes" id="UP000030686"/>
    </source>
</evidence>